<name>A0A7I9VAL1_9ACTN</name>
<feature type="compositionally biased region" description="Basic residues" evidence="1">
    <location>
        <begin position="95"/>
        <end position="105"/>
    </location>
</feature>
<comment type="caution">
    <text evidence="2">The sequence shown here is derived from an EMBL/GenBank/DDBJ whole genome shotgun (WGS) entry which is preliminary data.</text>
</comment>
<protein>
    <submittedName>
        <fullName evidence="2">Uncharacterized protein</fullName>
    </submittedName>
</protein>
<dbReference type="AlphaFoldDB" id="A0A7I9VAL1"/>
<organism evidence="2 3">
    <name type="scientific">Gordonia spumicola</name>
    <dbReference type="NCBI Taxonomy" id="589161"/>
    <lineage>
        <taxon>Bacteria</taxon>
        <taxon>Bacillati</taxon>
        <taxon>Actinomycetota</taxon>
        <taxon>Actinomycetes</taxon>
        <taxon>Mycobacteriales</taxon>
        <taxon>Gordoniaceae</taxon>
        <taxon>Gordonia</taxon>
    </lineage>
</organism>
<reference evidence="3" key="1">
    <citation type="submission" date="2019-06" db="EMBL/GenBank/DDBJ databases">
        <title>Gordonia isolated from sludge of a wastewater treatment plant.</title>
        <authorList>
            <person name="Tamura T."/>
            <person name="Aoyama K."/>
            <person name="Kang Y."/>
            <person name="Saito S."/>
            <person name="Akiyama N."/>
            <person name="Yazawa K."/>
            <person name="Gonoi T."/>
            <person name="Mikami Y."/>
        </authorList>
    </citation>
    <scope>NUCLEOTIDE SEQUENCE [LARGE SCALE GENOMIC DNA]</scope>
    <source>
        <strain evidence="3">NBRC 107696</strain>
    </source>
</reference>
<gene>
    <name evidence="2" type="ORF">nbrc107696_28620</name>
</gene>
<dbReference type="OrthoDB" id="4324639at2"/>
<evidence type="ECO:0000256" key="1">
    <source>
        <dbReference type="SAM" id="MobiDB-lite"/>
    </source>
</evidence>
<sequence length="105" mass="11670">MARITITLPDDVDAQLRRSAADPRMRGGSAGLLARALIAYGLDHIDEPAVQEAILDVVGDDRARRQRVGKTVMEERWAEHREGVEAAKAKDQAKRARRRTPKDGE</sequence>
<dbReference type="Proteomes" id="UP000444960">
    <property type="component" value="Unassembled WGS sequence"/>
</dbReference>
<dbReference type="EMBL" id="BJOV01000005">
    <property type="protein sequence ID" value="GEE02416.1"/>
    <property type="molecule type" value="Genomic_DNA"/>
</dbReference>
<proteinExistence type="predicted"/>
<evidence type="ECO:0000313" key="2">
    <source>
        <dbReference type="EMBL" id="GEE02416.1"/>
    </source>
</evidence>
<dbReference type="RefSeq" id="WP_161896091.1">
    <property type="nucleotide sequence ID" value="NZ_BJOV01000005.1"/>
</dbReference>
<accession>A0A7I9VAL1</accession>
<feature type="region of interest" description="Disordered" evidence="1">
    <location>
        <begin position="81"/>
        <end position="105"/>
    </location>
</feature>
<feature type="compositionally biased region" description="Basic and acidic residues" evidence="1">
    <location>
        <begin position="81"/>
        <end position="94"/>
    </location>
</feature>
<keyword evidence="3" id="KW-1185">Reference proteome</keyword>
<evidence type="ECO:0000313" key="3">
    <source>
        <dbReference type="Proteomes" id="UP000444960"/>
    </source>
</evidence>